<dbReference type="Pfam" id="PF24035">
    <property type="entry name" value="DUF7344"/>
    <property type="match status" value="1"/>
</dbReference>
<name>A0A1H6JMH0_9EURY</name>
<evidence type="ECO:0000313" key="2">
    <source>
        <dbReference type="EMBL" id="SEH60972.1"/>
    </source>
</evidence>
<proteinExistence type="predicted"/>
<dbReference type="InterPro" id="IPR055768">
    <property type="entry name" value="DUF7344"/>
</dbReference>
<dbReference type="STRING" id="1267564.SAMN05192561_11259"/>
<dbReference type="Proteomes" id="UP000199215">
    <property type="component" value="Unassembled WGS sequence"/>
</dbReference>
<evidence type="ECO:0000259" key="1">
    <source>
        <dbReference type="Pfam" id="PF24035"/>
    </source>
</evidence>
<organism evidence="2 3">
    <name type="scientific">Halopenitus malekzadehii</name>
    <dbReference type="NCBI Taxonomy" id="1267564"/>
    <lineage>
        <taxon>Archaea</taxon>
        <taxon>Methanobacteriati</taxon>
        <taxon>Methanobacteriota</taxon>
        <taxon>Stenosarchaea group</taxon>
        <taxon>Halobacteria</taxon>
        <taxon>Halobacteriales</taxon>
        <taxon>Haloferacaceae</taxon>
        <taxon>Halopenitus</taxon>
    </lineage>
</organism>
<accession>A0A1H6JMH0</accession>
<dbReference type="OrthoDB" id="252055at2157"/>
<dbReference type="AlphaFoldDB" id="A0A1H6JMH0"/>
<evidence type="ECO:0000313" key="3">
    <source>
        <dbReference type="Proteomes" id="UP000199215"/>
    </source>
</evidence>
<gene>
    <name evidence="2" type="ORF">SAMN05192561_11259</name>
</gene>
<protein>
    <recommendedName>
        <fullName evidence="1">DUF7344 domain-containing protein</fullName>
    </recommendedName>
</protein>
<reference evidence="2 3" key="1">
    <citation type="submission" date="2016-10" db="EMBL/GenBank/DDBJ databases">
        <authorList>
            <person name="de Groot N.N."/>
        </authorList>
    </citation>
    <scope>NUCLEOTIDE SEQUENCE [LARGE SCALE GENOMIC DNA]</scope>
    <source>
        <strain evidence="2 3">IBRC-M10418</strain>
    </source>
</reference>
<dbReference type="RefSeq" id="WP_092817625.1">
    <property type="nucleotide sequence ID" value="NZ_FNWU01000012.1"/>
</dbReference>
<feature type="domain" description="DUF7344" evidence="1">
    <location>
        <begin position="19"/>
        <end position="98"/>
    </location>
</feature>
<dbReference type="EMBL" id="FNWU01000012">
    <property type="protein sequence ID" value="SEH60972.1"/>
    <property type="molecule type" value="Genomic_DNA"/>
</dbReference>
<keyword evidence="3" id="KW-1185">Reference proteome</keyword>
<sequence length="125" mass="13478">MTGSDGIAHGIPLDPDDVFQAVSNSRRRQVILSVDRSGDTTISAGDVAVEIAAQENIVDPSQVTSEQRTRVYISLIQGHLDTLDEIGAVDYDDRSKTIQPTAATEPLADHIRRITTACYKPDGDA</sequence>